<accession>A0A396HCC8</accession>
<keyword evidence="4" id="KW-0134">Cell wall</keyword>
<evidence type="ECO:0000313" key="20">
    <source>
        <dbReference type="EMBL" id="RHN50273.1"/>
    </source>
</evidence>
<reference evidence="20" key="1">
    <citation type="journal article" date="2018" name="Nat. Plants">
        <title>Whole-genome landscape of Medicago truncatula symbiotic genes.</title>
        <authorList>
            <person name="Pecrix Y."/>
            <person name="Gamas P."/>
            <person name="Carrere S."/>
        </authorList>
    </citation>
    <scope>NUCLEOTIDE SEQUENCE</scope>
    <source>
        <tissue evidence="20">Leaves</tissue>
    </source>
</reference>
<feature type="domain" description="Leucine-rich repeat-containing N-terminal plant-type" evidence="18">
    <location>
        <begin position="33"/>
        <end position="70"/>
    </location>
</feature>
<evidence type="ECO:0000256" key="16">
    <source>
        <dbReference type="ARBA" id="ARBA00038043"/>
    </source>
</evidence>
<keyword evidence="15" id="KW-0325">Glycoprotein</keyword>
<comment type="similarity">
    <text evidence="16">Belongs to the polygalacturonase-inhibiting protein family.</text>
</comment>
<name>A0A396HCC8_MEDTR</name>
<dbReference type="Pfam" id="PF00560">
    <property type="entry name" value="LRR_1"/>
    <property type="match status" value="2"/>
</dbReference>
<evidence type="ECO:0000256" key="8">
    <source>
        <dbReference type="ARBA" id="ARBA00022729"/>
    </source>
</evidence>
<dbReference type="EMBL" id="PSQE01000006">
    <property type="protein sequence ID" value="RHN50273.1"/>
    <property type="molecule type" value="Genomic_DNA"/>
</dbReference>
<dbReference type="Gene3D" id="3.80.10.10">
    <property type="entry name" value="Ribonuclease Inhibitor"/>
    <property type="match status" value="2"/>
</dbReference>
<evidence type="ECO:0000256" key="14">
    <source>
        <dbReference type="ARBA" id="ARBA00023170"/>
    </source>
</evidence>
<dbReference type="Pfam" id="PF08263">
    <property type="entry name" value="LRRNT_2"/>
    <property type="match status" value="1"/>
</dbReference>
<dbReference type="InterPro" id="IPR001611">
    <property type="entry name" value="Leu-rich_rpt"/>
</dbReference>
<dbReference type="GO" id="GO:0016020">
    <property type="term" value="C:membrane"/>
    <property type="evidence" value="ECO:0007669"/>
    <property type="project" value="UniProtKB-SubCell"/>
</dbReference>
<evidence type="ECO:0000256" key="9">
    <source>
        <dbReference type="ARBA" id="ARBA00022737"/>
    </source>
</evidence>
<sequence>MLYFGYNFLFCLVSFLCFNVLCAESFHTNKCVETERRALLKFRDAVNFNREFISSWKGEDCCKWEGISCNNFTHHVIGLNLEPLNYTKELRGKLDSSICELKHLTSLNLYRNNLEGKIPKCIGSLDKLIELNLGYNYFDGVIPPSLGNLSNLQTLDLSENYYGMSANDLEWLSHLSNLRYLDLSYVNLTLAVDWLSSISKIPSLSELHLYVCGLHQVNPKSIPLLNTSISLKSVDLSDNELQSSILKSFRNMSQLQELYLNFNQLSGKLSDNIQQLCTTKSLGP</sequence>
<dbReference type="AlphaFoldDB" id="A0A396HCC8"/>
<dbReference type="Gramene" id="rna34545">
    <property type="protein sequence ID" value="RHN50273.1"/>
    <property type="gene ID" value="gene34545"/>
</dbReference>
<evidence type="ECO:0000256" key="13">
    <source>
        <dbReference type="ARBA" id="ARBA00023157"/>
    </source>
</evidence>
<evidence type="ECO:0000256" key="6">
    <source>
        <dbReference type="ARBA" id="ARBA00022614"/>
    </source>
</evidence>
<evidence type="ECO:0000256" key="5">
    <source>
        <dbReference type="ARBA" id="ARBA00022525"/>
    </source>
</evidence>
<dbReference type="GO" id="GO:0141221">
    <property type="term" value="F:histone deacetylase activity, hydrolytic mechanism"/>
    <property type="evidence" value="ECO:0007669"/>
    <property type="project" value="UniProtKB-EC"/>
</dbReference>
<feature type="chain" id="PRO_5017324674" evidence="17">
    <location>
        <begin position="24"/>
        <end position="284"/>
    </location>
</feature>
<keyword evidence="20" id="KW-0378">Hydrolase</keyword>
<dbReference type="PANTHER" id="PTHR48063:SF98">
    <property type="entry name" value="LRR RECEPTOR-LIKE SERINE_THREONINE-PROTEIN KINASE FLS2"/>
    <property type="match status" value="1"/>
</dbReference>
<dbReference type="PANTHER" id="PTHR48063">
    <property type="entry name" value="LRR RECEPTOR-LIKE KINASE"/>
    <property type="match status" value="1"/>
</dbReference>
<dbReference type="Pfam" id="PF23598">
    <property type="entry name" value="LRR_14"/>
    <property type="match status" value="1"/>
</dbReference>
<keyword evidence="11" id="KW-1133">Transmembrane helix</keyword>
<evidence type="ECO:0000256" key="3">
    <source>
        <dbReference type="ARBA" id="ARBA00004479"/>
    </source>
</evidence>
<dbReference type="InterPro" id="IPR013210">
    <property type="entry name" value="LRR_N_plant-typ"/>
</dbReference>
<keyword evidence="9" id="KW-0677">Repeat</keyword>
<evidence type="ECO:0000256" key="17">
    <source>
        <dbReference type="SAM" id="SignalP"/>
    </source>
</evidence>
<dbReference type="InterPro" id="IPR046956">
    <property type="entry name" value="RLP23-like"/>
</dbReference>
<gene>
    <name evidence="20" type="ORF">MtrunA17_Chr6g0455681</name>
</gene>
<dbReference type="FunFam" id="3.80.10.10:FF:000400">
    <property type="entry name" value="Nuclear pore complex protein NUP107"/>
    <property type="match status" value="1"/>
</dbReference>
<dbReference type="EC" id="3.5.1.98" evidence="20"/>
<dbReference type="GO" id="GO:0006952">
    <property type="term" value="P:defense response"/>
    <property type="evidence" value="ECO:0007669"/>
    <property type="project" value="UniProtKB-KW"/>
</dbReference>
<evidence type="ECO:0000256" key="2">
    <source>
        <dbReference type="ARBA" id="ARBA00004191"/>
    </source>
</evidence>
<keyword evidence="5" id="KW-0964">Secreted</keyword>
<comment type="caution">
    <text evidence="20">The sequence shown here is derived from an EMBL/GenBank/DDBJ whole genome shotgun (WGS) entry which is preliminary data.</text>
</comment>
<evidence type="ECO:0000256" key="10">
    <source>
        <dbReference type="ARBA" id="ARBA00022821"/>
    </source>
</evidence>
<keyword evidence="8 17" id="KW-0732">Signal</keyword>
<keyword evidence="12" id="KW-0472">Membrane</keyword>
<evidence type="ECO:0000259" key="18">
    <source>
        <dbReference type="Pfam" id="PF08263"/>
    </source>
</evidence>
<proteinExistence type="inferred from homology"/>
<evidence type="ECO:0000256" key="7">
    <source>
        <dbReference type="ARBA" id="ARBA00022692"/>
    </source>
</evidence>
<feature type="signal peptide" evidence="17">
    <location>
        <begin position="1"/>
        <end position="23"/>
    </location>
</feature>
<keyword evidence="10" id="KW-0611">Plant defense</keyword>
<feature type="domain" description="Disease resistance R13L4/SHOC-2-like LRR" evidence="19">
    <location>
        <begin position="88"/>
        <end position="215"/>
    </location>
</feature>
<protein>
    <submittedName>
        <fullName evidence="20">Putative histone deacetylase</fullName>
        <ecNumber evidence="20">3.5.1.98</ecNumber>
    </submittedName>
</protein>
<evidence type="ECO:0000256" key="12">
    <source>
        <dbReference type="ARBA" id="ARBA00023136"/>
    </source>
</evidence>
<evidence type="ECO:0000256" key="11">
    <source>
        <dbReference type="ARBA" id="ARBA00022989"/>
    </source>
</evidence>
<evidence type="ECO:0000256" key="1">
    <source>
        <dbReference type="ARBA" id="ARBA00004170"/>
    </source>
</evidence>
<dbReference type="InterPro" id="IPR055414">
    <property type="entry name" value="LRR_R13L4/SHOC2-like"/>
</dbReference>
<evidence type="ECO:0000259" key="19">
    <source>
        <dbReference type="Pfam" id="PF23598"/>
    </source>
</evidence>
<keyword evidence="13" id="KW-1015">Disulfide bond</keyword>
<dbReference type="SUPFAM" id="SSF52058">
    <property type="entry name" value="L domain-like"/>
    <property type="match status" value="1"/>
</dbReference>
<keyword evidence="6" id="KW-0433">Leucine-rich repeat</keyword>
<keyword evidence="7" id="KW-0812">Transmembrane</keyword>
<evidence type="ECO:0000256" key="4">
    <source>
        <dbReference type="ARBA" id="ARBA00022512"/>
    </source>
</evidence>
<evidence type="ECO:0000256" key="15">
    <source>
        <dbReference type="ARBA" id="ARBA00023180"/>
    </source>
</evidence>
<dbReference type="Proteomes" id="UP000265566">
    <property type="component" value="Chromosome 6"/>
</dbReference>
<organism evidence="20">
    <name type="scientific">Medicago truncatula</name>
    <name type="common">Barrel medic</name>
    <name type="synonym">Medicago tribuloides</name>
    <dbReference type="NCBI Taxonomy" id="3880"/>
    <lineage>
        <taxon>Eukaryota</taxon>
        <taxon>Viridiplantae</taxon>
        <taxon>Streptophyta</taxon>
        <taxon>Embryophyta</taxon>
        <taxon>Tracheophyta</taxon>
        <taxon>Spermatophyta</taxon>
        <taxon>Magnoliopsida</taxon>
        <taxon>eudicotyledons</taxon>
        <taxon>Gunneridae</taxon>
        <taxon>Pentapetalae</taxon>
        <taxon>rosids</taxon>
        <taxon>fabids</taxon>
        <taxon>Fabales</taxon>
        <taxon>Fabaceae</taxon>
        <taxon>Papilionoideae</taxon>
        <taxon>50 kb inversion clade</taxon>
        <taxon>NPAAA clade</taxon>
        <taxon>Hologalegina</taxon>
        <taxon>IRL clade</taxon>
        <taxon>Trifolieae</taxon>
        <taxon>Medicago</taxon>
    </lineage>
</organism>
<comment type="subcellular location">
    <subcellularLocation>
        <location evidence="1">Membrane</location>
        <topology evidence="1">Peripheral membrane protein</topology>
    </subcellularLocation>
    <subcellularLocation>
        <location evidence="3">Membrane</location>
        <topology evidence="3">Single-pass type I membrane protein</topology>
    </subcellularLocation>
    <subcellularLocation>
        <location evidence="2">Secreted</location>
        <location evidence="2">Cell wall</location>
    </subcellularLocation>
</comment>
<keyword evidence="14" id="KW-0675">Receptor</keyword>
<dbReference type="InterPro" id="IPR032675">
    <property type="entry name" value="LRR_dom_sf"/>
</dbReference>